<dbReference type="HOGENOM" id="CLU_053320_2_0_10"/>
<sequence>MKKVILLAAAIILSSCQQNKVAYVDYATLLDGYSKKKDLEATYNSRAEAFAQRRDSISQAFQIEAQSLQNKTKSMSQQQAQEEFGALQQRGQAIGAQLQQEEQRMQQQGQQKMDSLLMEVKERIGEYGQNNGYTYILAGGEGGTVLYGSESQDITDKVLEYLNEQATQ</sequence>
<dbReference type="AlphaFoldDB" id="A4CI31"/>
<protein>
    <submittedName>
        <fullName evidence="3">Cationic outer membrane protein</fullName>
    </submittedName>
</protein>
<dbReference type="SMART" id="SM00935">
    <property type="entry name" value="OmpH"/>
    <property type="match status" value="1"/>
</dbReference>
<dbReference type="SUPFAM" id="SSF111384">
    <property type="entry name" value="OmpH-like"/>
    <property type="match status" value="1"/>
</dbReference>
<evidence type="ECO:0000313" key="4">
    <source>
        <dbReference type="Proteomes" id="UP000009049"/>
    </source>
</evidence>
<dbReference type="Proteomes" id="UP000009049">
    <property type="component" value="Chromosome"/>
</dbReference>
<dbReference type="InterPro" id="IPR005632">
    <property type="entry name" value="Chaperone_Skp"/>
</dbReference>
<dbReference type="OrthoDB" id="1145062at2"/>
<dbReference type="GO" id="GO:0051082">
    <property type="term" value="F:unfolded protein binding"/>
    <property type="evidence" value="ECO:0007669"/>
    <property type="project" value="InterPro"/>
</dbReference>
<dbReference type="PANTHER" id="PTHR35089:SF1">
    <property type="entry name" value="CHAPERONE PROTEIN SKP"/>
    <property type="match status" value="1"/>
</dbReference>
<dbReference type="STRING" id="313596.RB2501_06805"/>
<dbReference type="PANTHER" id="PTHR35089">
    <property type="entry name" value="CHAPERONE PROTEIN SKP"/>
    <property type="match status" value="1"/>
</dbReference>
<keyword evidence="4" id="KW-1185">Reference proteome</keyword>
<dbReference type="RefSeq" id="WP_015753346.1">
    <property type="nucleotide sequence ID" value="NC_013222.1"/>
</dbReference>
<name>A4CI31_ROBBH</name>
<proteinExistence type="inferred from homology"/>
<dbReference type="Pfam" id="PF03938">
    <property type="entry name" value="OmpH"/>
    <property type="match status" value="1"/>
</dbReference>
<dbReference type="InterPro" id="IPR024930">
    <property type="entry name" value="Skp_dom_sf"/>
</dbReference>
<evidence type="ECO:0000313" key="3">
    <source>
        <dbReference type="EMBL" id="EAR16589.1"/>
    </source>
</evidence>
<reference evidence="3 4" key="1">
    <citation type="journal article" date="2009" name="J. Bacteriol.">
        <title>Complete genome sequence of Robiginitalea biformata HTCC2501.</title>
        <authorList>
            <person name="Oh H.M."/>
            <person name="Giovannoni S.J."/>
            <person name="Lee K."/>
            <person name="Ferriera S."/>
            <person name="Johnson J."/>
            <person name="Cho J.C."/>
        </authorList>
    </citation>
    <scope>NUCLEOTIDE SEQUENCE [LARGE SCALE GENOMIC DNA]</scope>
    <source>
        <strain evidence="4">ATCC BAA-864 / HTCC2501 / KCTC 12146</strain>
    </source>
</reference>
<dbReference type="GO" id="GO:0050821">
    <property type="term" value="P:protein stabilization"/>
    <property type="evidence" value="ECO:0007669"/>
    <property type="project" value="TreeGrafter"/>
</dbReference>
<dbReference type="Gene3D" id="3.30.910.20">
    <property type="entry name" value="Skp domain"/>
    <property type="match status" value="1"/>
</dbReference>
<keyword evidence="2" id="KW-0732">Signal</keyword>
<dbReference type="PROSITE" id="PS51257">
    <property type="entry name" value="PROKAR_LIPOPROTEIN"/>
    <property type="match status" value="1"/>
</dbReference>
<dbReference type="KEGG" id="rbi:RB2501_06805"/>
<gene>
    <name evidence="3" type="ordered locus">RB2501_06805</name>
</gene>
<evidence type="ECO:0000256" key="1">
    <source>
        <dbReference type="ARBA" id="ARBA00009091"/>
    </source>
</evidence>
<accession>A4CI31</accession>
<organism evidence="3 4">
    <name type="scientific">Robiginitalea biformata (strain ATCC BAA-864 / DSM 15991 / KCTC 12146 / HTCC2501)</name>
    <dbReference type="NCBI Taxonomy" id="313596"/>
    <lineage>
        <taxon>Bacteria</taxon>
        <taxon>Pseudomonadati</taxon>
        <taxon>Bacteroidota</taxon>
        <taxon>Flavobacteriia</taxon>
        <taxon>Flavobacteriales</taxon>
        <taxon>Flavobacteriaceae</taxon>
        <taxon>Robiginitalea</taxon>
    </lineage>
</organism>
<dbReference type="EMBL" id="CP001712">
    <property type="protein sequence ID" value="EAR16589.1"/>
    <property type="molecule type" value="Genomic_DNA"/>
</dbReference>
<dbReference type="eggNOG" id="COG2825">
    <property type="taxonomic scope" value="Bacteria"/>
</dbReference>
<dbReference type="GO" id="GO:0005829">
    <property type="term" value="C:cytosol"/>
    <property type="evidence" value="ECO:0007669"/>
    <property type="project" value="TreeGrafter"/>
</dbReference>
<evidence type="ECO:0000256" key="2">
    <source>
        <dbReference type="ARBA" id="ARBA00022729"/>
    </source>
</evidence>
<comment type="similarity">
    <text evidence="1">Belongs to the Skp family.</text>
</comment>